<dbReference type="GeneID" id="96998151"/>
<dbReference type="SUPFAM" id="SSF52418">
    <property type="entry name" value="Nucleoside phosphorylase/phosphoribosyltransferase catalytic domain"/>
    <property type="match status" value="1"/>
</dbReference>
<sequence>MRMLDIIEKKKHGIELNPEEIKFFINGFVNEEIPDYQVSALLMAIYFKGMTERETLEFTLAVRDSGDVVDLSSIKGIKVDKHSTGGVGDKTTLVIAPIIASLGAKIAKMSGRGLGHTGGTIDKMESIPGLKTDIPADKFIDMVNEIGVSVIGQTGNLAPADKKLYALRDVTATVDSIPLIAGSIMSKKLAAGSDAILLDVKTGSGAFMKTLDDAIELAQEMVNIGENAGKKTIALITEMDIPLGYNIGNTLEIMEVIETLKGHGPKDLTDVCIELASNLAYMAEIDTLENCKTRVKEVIENGKAFETFVKFVEAQGGDISYIQDVNKFEKAKFEHEVKIKSSGYVYEMETEKIGISSVLLGAGRKTKEYAIDFAAGIKLVKKTGDEVKENDTIAILYTNNESAIKEAETLLLEAYTLSNEKPELEPLILARVSKDDVVKY</sequence>
<dbReference type="FunFam" id="3.40.1030.10:FF:000003">
    <property type="entry name" value="Pyrimidine-nucleoside phosphorylase"/>
    <property type="match status" value="1"/>
</dbReference>
<proteinExistence type="inferred from homology"/>
<dbReference type="InterPro" id="IPR000312">
    <property type="entry name" value="Glycosyl_Trfase_fam3"/>
</dbReference>
<dbReference type="SMART" id="SM00941">
    <property type="entry name" value="PYNP_C"/>
    <property type="match status" value="1"/>
</dbReference>
<evidence type="ECO:0000313" key="12">
    <source>
        <dbReference type="EMBL" id="EHR36032.1"/>
    </source>
</evidence>
<evidence type="ECO:0000256" key="1">
    <source>
        <dbReference type="ARBA" id="ARBA00001066"/>
    </source>
</evidence>
<dbReference type="GO" id="GO:0009032">
    <property type="term" value="F:thymidine phosphorylase activity"/>
    <property type="evidence" value="ECO:0007669"/>
    <property type="project" value="TreeGrafter"/>
</dbReference>
<dbReference type="AlphaFoldDB" id="H3NLF1"/>
<dbReference type="InterPro" id="IPR017459">
    <property type="entry name" value="Glycosyl_Trfase_fam3_N_dom"/>
</dbReference>
<keyword evidence="8" id="KW-0808">Transferase</keyword>
<evidence type="ECO:0000313" key="13">
    <source>
        <dbReference type="Proteomes" id="UP000004191"/>
    </source>
</evidence>
<dbReference type="Pfam" id="PF00591">
    <property type="entry name" value="Glycos_transf_3"/>
    <property type="match status" value="1"/>
</dbReference>
<comment type="subunit">
    <text evidence="4">Homodimer.</text>
</comment>
<dbReference type="NCBIfam" id="NF004747">
    <property type="entry name" value="PRK06078.1"/>
    <property type="match status" value="1"/>
</dbReference>
<feature type="domain" description="Pyrimidine nucleoside phosphorylase C-terminal" evidence="11">
    <location>
        <begin position="344"/>
        <end position="418"/>
    </location>
</feature>
<evidence type="ECO:0000256" key="2">
    <source>
        <dbReference type="ARBA" id="ARBA00003877"/>
    </source>
</evidence>
<dbReference type="Pfam" id="PF02885">
    <property type="entry name" value="Glycos_trans_3N"/>
    <property type="match status" value="1"/>
</dbReference>
<comment type="caution">
    <text evidence="12">The sequence shown here is derived from an EMBL/GenBank/DDBJ whole genome shotgun (WGS) entry which is preliminary data.</text>
</comment>
<accession>H3NLF1</accession>
<evidence type="ECO:0000256" key="8">
    <source>
        <dbReference type="ARBA" id="ARBA00022679"/>
    </source>
</evidence>
<dbReference type="PATRIC" id="fig|883114.3.peg.129"/>
<dbReference type="GO" id="GO:0006206">
    <property type="term" value="P:pyrimidine nucleobase metabolic process"/>
    <property type="evidence" value="ECO:0007669"/>
    <property type="project" value="InterPro"/>
</dbReference>
<protein>
    <recommendedName>
        <fullName evidence="6">Pyrimidine-nucleoside phosphorylase</fullName>
        <ecNumber evidence="5">2.4.2.2</ecNumber>
    </recommendedName>
</protein>
<reference evidence="12 13" key="1">
    <citation type="submission" date="2012-01" db="EMBL/GenBank/DDBJ databases">
        <title>The Genome Sequence of Helcococcus kunzii ATCC 51366.</title>
        <authorList>
            <consortium name="The Broad Institute Genome Sequencing Platform"/>
            <person name="Earl A."/>
            <person name="Ward D."/>
            <person name="Feldgarden M."/>
            <person name="Gevers D."/>
            <person name="Huys G."/>
            <person name="Young S.K."/>
            <person name="Zeng Q."/>
            <person name="Gargeya S."/>
            <person name="Fitzgerald M."/>
            <person name="Haas B."/>
            <person name="Abouelleil A."/>
            <person name="Alvarado L."/>
            <person name="Arachchi H.M."/>
            <person name="Berlin A."/>
            <person name="Chapman S.B."/>
            <person name="Gearin G."/>
            <person name="Goldberg J."/>
            <person name="Griggs A."/>
            <person name="Gujja S."/>
            <person name="Hansen M."/>
            <person name="Heiman D."/>
            <person name="Howarth C."/>
            <person name="Larimer J."/>
            <person name="Lui A."/>
            <person name="MacDonald P.J.P."/>
            <person name="McCowen C."/>
            <person name="Montmayeur A."/>
            <person name="Murphy C."/>
            <person name="Neiman D."/>
            <person name="Pearson M."/>
            <person name="Priest M."/>
            <person name="Roberts A."/>
            <person name="Saif S."/>
            <person name="Shea T."/>
            <person name="Sisk P."/>
            <person name="Stolte C."/>
            <person name="Sykes S."/>
            <person name="Wortman J."/>
            <person name="Nusbaum C."/>
            <person name="Birren B."/>
        </authorList>
    </citation>
    <scope>NUCLEOTIDE SEQUENCE [LARGE SCALE GENOMIC DNA]</scope>
    <source>
        <strain evidence="12 13">ATCC 51366</strain>
    </source>
</reference>
<dbReference type="SUPFAM" id="SSF54680">
    <property type="entry name" value="Pyrimidine nucleoside phosphorylase C-terminal domain"/>
    <property type="match status" value="1"/>
</dbReference>
<evidence type="ECO:0000256" key="6">
    <source>
        <dbReference type="ARBA" id="ARBA00014680"/>
    </source>
</evidence>
<dbReference type="PIRSF" id="PIRSF000478">
    <property type="entry name" value="TP_PyNP"/>
    <property type="match status" value="1"/>
</dbReference>
<dbReference type="Pfam" id="PF07831">
    <property type="entry name" value="PYNP_C"/>
    <property type="match status" value="1"/>
</dbReference>
<evidence type="ECO:0000256" key="4">
    <source>
        <dbReference type="ARBA" id="ARBA00011738"/>
    </source>
</evidence>
<dbReference type="eggNOG" id="COG0213">
    <property type="taxonomic scope" value="Bacteria"/>
</dbReference>
<comment type="catalytic activity">
    <reaction evidence="10">
        <text>thymidine + phosphate = 2-deoxy-alpha-D-ribose 1-phosphate + thymine</text>
        <dbReference type="Rhea" id="RHEA:16037"/>
        <dbReference type="ChEBI" id="CHEBI:17748"/>
        <dbReference type="ChEBI" id="CHEBI:17821"/>
        <dbReference type="ChEBI" id="CHEBI:43474"/>
        <dbReference type="ChEBI" id="CHEBI:57259"/>
        <dbReference type="EC" id="2.4.2.2"/>
    </reaction>
</comment>
<dbReference type="PANTHER" id="PTHR10515:SF0">
    <property type="entry name" value="THYMIDINE PHOSPHORYLASE"/>
    <property type="match status" value="1"/>
</dbReference>
<dbReference type="GO" id="GO:0004645">
    <property type="term" value="F:1,4-alpha-oligoglucan phosphorylase activity"/>
    <property type="evidence" value="ECO:0007669"/>
    <property type="project" value="InterPro"/>
</dbReference>
<evidence type="ECO:0000259" key="11">
    <source>
        <dbReference type="SMART" id="SM00941"/>
    </source>
</evidence>
<evidence type="ECO:0000256" key="3">
    <source>
        <dbReference type="ARBA" id="ARBA00006915"/>
    </source>
</evidence>
<dbReference type="InterPro" id="IPR036566">
    <property type="entry name" value="PYNP-like_C_sf"/>
</dbReference>
<keyword evidence="7" id="KW-0328">Glycosyltransferase</keyword>
<keyword evidence="13" id="KW-1185">Reference proteome</keyword>
<dbReference type="NCBIfam" id="NF004490">
    <property type="entry name" value="PRK05820.1"/>
    <property type="match status" value="1"/>
</dbReference>
<organism evidence="12 13">
    <name type="scientific">Helcococcus kunzii ATCC 51366</name>
    <dbReference type="NCBI Taxonomy" id="883114"/>
    <lineage>
        <taxon>Bacteria</taxon>
        <taxon>Bacillati</taxon>
        <taxon>Bacillota</taxon>
        <taxon>Tissierellia</taxon>
        <taxon>Tissierellales</taxon>
        <taxon>Peptoniphilaceae</taxon>
        <taxon>Helcococcus</taxon>
    </lineage>
</organism>
<dbReference type="HOGENOM" id="CLU_025040_0_1_9"/>
<dbReference type="SUPFAM" id="SSF47648">
    <property type="entry name" value="Nucleoside phosphorylase/phosphoribosyltransferase N-terminal domain"/>
    <property type="match status" value="1"/>
</dbReference>
<comment type="catalytic activity">
    <reaction evidence="9">
        <text>uridine + phosphate = alpha-D-ribose 1-phosphate + uracil</text>
        <dbReference type="Rhea" id="RHEA:24388"/>
        <dbReference type="ChEBI" id="CHEBI:16704"/>
        <dbReference type="ChEBI" id="CHEBI:17568"/>
        <dbReference type="ChEBI" id="CHEBI:43474"/>
        <dbReference type="ChEBI" id="CHEBI:57720"/>
        <dbReference type="EC" id="2.4.2.2"/>
    </reaction>
</comment>
<dbReference type="STRING" id="883114.HMPREF9709_00128"/>
<evidence type="ECO:0000256" key="9">
    <source>
        <dbReference type="ARBA" id="ARBA00048453"/>
    </source>
</evidence>
<dbReference type="EC" id="2.4.2.2" evidence="5"/>
<dbReference type="EMBL" id="AGEI01000003">
    <property type="protein sequence ID" value="EHR36032.1"/>
    <property type="molecule type" value="Genomic_DNA"/>
</dbReference>
<comment type="catalytic activity">
    <reaction evidence="1">
        <text>2'-deoxyuridine + phosphate = 2-deoxy-alpha-D-ribose 1-phosphate + uracil</text>
        <dbReference type="Rhea" id="RHEA:22824"/>
        <dbReference type="ChEBI" id="CHEBI:16450"/>
        <dbReference type="ChEBI" id="CHEBI:17568"/>
        <dbReference type="ChEBI" id="CHEBI:43474"/>
        <dbReference type="ChEBI" id="CHEBI:57259"/>
        <dbReference type="EC" id="2.4.2.2"/>
    </reaction>
</comment>
<comment type="function">
    <text evidence="2">Catalyzes phosphorolysis of the pyrimidine nucleosides uridine, thymidine and 2'-deoxyuridine with the formation of the corresponding pyrimidine base and ribose-1-phosphate.</text>
</comment>
<dbReference type="InterPro" id="IPR017872">
    <property type="entry name" value="Pyrmidine_PPase_CS"/>
</dbReference>
<dbReference type="RefSeq" id="WP_005396957.1">
    <property type="nucleotide sequence ID" value="NZ_JH601088.1"/>
</dbReference>
<dbReference type="PROSITE" id="PS00647">
    <property type="entry name" value="THYMID_PHOSPHORYLASE"/>
    <property type="match status" value="1"/>
</dbReference>
<dbReference type="Proteomes" id="UP000004191">
    <property type="component" value="Unassembled WGS sequence"/>
</dbReference>
<dbReference type="Gene3D" id="3.90.1170.30">
    <property type="entry name" value="Pyrimidine nucleoside phosphorylase-like, C-terminal domain"/>
    <property type="match status" value="1"/>
</dbReference>
<dbReference type="InterPro" id="IPR000053">
    <property type="entry name" value="Thymidine/pyrmidine_PPase"/>
</dbReference>
<dbReference type="InterPro" id="IPR036320">
    <property type="entry name" value="Glycosyl_Trfase_fam3_N_dom_sf"/>
</dbReference>
<gene>
    <name evidence="12" type="ORF">HMPREF9709_00128</name>
</gene>
<dbReference type="OrthoDB" id="9763887at2"/>
<dbReference type="Gene3D" id="3.40.1030.10">
    <property type="entry name" value="Nucleoside phosphorylase/phosphoribosyltransferase catalytic domain"/>
    <property type="match status" value="1"/>
</dbReference>
<evidence type="ECO:0000256" key="7">
    <source>
        <dbReference type="ARBA" id="ARBA00022676"/>
    </source>
</evidence>
<evidence type="ECO:0000256" key="10">
    <source>
        <dbReference type="ARBA" id="ARBA00048525"/>
    </source>
</evidence>
<dbReference type="PANTHER" id="PTHR10515">
    <property type="entry name" value="THYMIDINE PHOSPHORYLASE"/>
    <property type="match status" value="1"/>
</dbReference>
<dbReference type="InterPro" id="IPR018090">
    <property type="entry name" value="Pyrmidine_PPas_bac/euk"/>
</dbReference>
<dbReference type="InterPro" id="IPR013102">
    <property type="entry name" value="PYNP_C"/>
</dbReference>
<dbReference type="Gene3D" id="1.20.970.10">
    <property type="entry name" value="Transferase, Pyrimidine Nucleoside Phosphorylase, Chain C"/>
    <property type="match status" value="1"/>
</dbReference>
<dbReference type="GO" id="GO:0006213">
    <property type="term" value="P:pyrimidine nucleoside metabolic process"/>
    <property type="evidence" value="ECO:0007669"/>
    <property type="project" value="InterPro"/>
</dbReference>
<evidence type="ECO:0000256" key="5">
    <source>
        <dbReference type="ARBA" id="ARBA00011889"/>
    </source>
</evidence>
<dbReference type="GO" id="GO:0005829">
    <property type="term" value="C:cytosol"/>
    <property type="evidence" value="ECO:0007669"/>
    <property type="project" value="TreeGrafter"/>
</dbReference>
<dbReference type="InterPro" id="IPR035902">
    <property type="entry name" value="Nuc_phospho_transferase"/>
</dbReference>
<dbReference type="NCBIfam" id="TIGR02644">
    <property type="entry name" value="Y_phosphoryl"/>
    <property type="match status" value="1"/>
</dbReference>
<name>H3NLF1_9FIRM</name>
<comment type="similarity">
    <text evidence="3">Belongs to the thymidine/pyrimidine-nucleoside phosphorylase family.</text>
</comment>